<feature type="transmembrane region" description="Helical" evidence="8">
    <location>
        <begin position="205"/>
        <end position="223"/>
    </location>
</feature>
<keyword evidence="6 8" id="KW-1133">Transmembrane helix</keyword>
<dbReference type="Pfam" id="PF07095">
    <property type="entry name" value="IgaA"/>
    <property type="match status" value="1"/>
</dbReference>
<gene>
    <name evidence="9" type="ORF">SOASR030_16510</name>
</gene>
<evidence type="ECO:0000256" key="4">
    <source>
        <dbReference type="ARBA" id="ARBA00022519"/>
    </source>
</evidence>
<comment type="subcellular location">
    <subcellularLocation>
        <location evidence="1">Cell inner membrane</location>
        <topology evidence="1">Multi-pass membrane protein</topology>
    </subcellularLocation>
</comment>
<organism evidence="9 10">
    <name type="scientific">Leminorella grimontii</name>
    <dbReference type="NCBI Taxonomy" id="82981"/>
    <lineage>
        <taxon>Bacteria</taxon>
        <taxon>Pseudomonadati</taxon>
        <taxon>Pseudomonadota</taxon>
        <taxon>Gammaproteobacteria</taxon>
        <taxon>Enterobacterales</taxon>
        <taxon>Budviciaceae</taxon>
        <taxon>Leminorella</taxon>
    </lineage>
</organism>
<evidence type="ECO:0000256" key="7">
    <source>
        <dbReference type="ARBA" id="ARBA00023136"/>
    </source>
</evidence>
<keyword evidence="10" id="KW-1185">Reference proteome</keyword>
<proteinExistence type="inferred from homology"/>
<dbReference type="EMBL" id="BRLH01000003">
    <property type="protein sequence ID" value="GKX55539.1"/>
    <property type="molecule type" value="Genomic_DNA"/>
</dbReference>
<evidence type="ECO:0000256" key="8">
    <source>
        <dbReference type="SAM" id="Phobius"/>
    </source>
</evidence>
<accession>A0AAV5N1H0</accession>
<feature type="transmembrane region" description="Helical" evidence="8">
    <location>
        <begin position="318"/>
        <end position="337"/>
    </location>
</feature>
<reference evidence="9" key="1">
    <citation type="submission" date="2022-06" db="EMBL/GenBank/DDBJ databases">
        <title>Draft genome sequences of Leminorella grimontii str. JCM5902.</title>
        <authorList>
            <person name="Wakabayashi Y."/>
            <person name="Kojima K."/>
        </authorList>
    </citation>
    <scope>NUCLEOTIDE SEQUENCE</scope>
    <source>
        <strain evidence="9">JCM 5902</strain>
    </source>
</reference>
<evidence type="ECO:0000256" key="6">
    <source>
        <dbReference type="ARBA" id="ARBA00022989"/>
    </source>
</evidence>
<evidence type="ECO:0000256" key="3">
    <source>
        <dbReference type="ARBA" id="ARBA00022475"/>
    </source>
</evidence>
<evidence type="ECO:0000256" key="5">
    <source>
        <dbReference type="ARBA" id="ARBA00022692"/>
    </source>
</evidence>
<comment type="caution">
    <text evidence="9">The sequence shown here is derived from an EMBL/GenBank/DDBJ whole genome shotgun (WGS) entry which is preliminary data.</text>
</comment>
<dbReference type="Proteomes" id="UP001058124">
    <property type="component" value="Unassembled WGS sequence"/>
</dbReference>
<evidence type="ECO:0000313" key="10">
    <source>
        <dbReference type="Proteomes" id="UP001058124"/>
    </source>
</evidence>
<keyword evidence="5 8" id="KW-0812">Transmembrane</keyword>
<dbReference type="GO" id="GO:0005886">
    <property type="term" value="C:plasma membrane"/>
    <property type="evidence" value="ECO:0007669"/>
    <property type="project" value="UniProtKB-SubCell"/>
</dbReference>
<protein>
    <submittedName>
        <fullName evidence="9">Intracellular growth attenuator protein IgaA</fullName>
    </submittedName>
</protein>
<evidence type="ECO:0000256" key="2">
    <source>
        <dbReference type="ARBA" id="ARBA00009494"/>
    </source>
</evidence>
<dbReference type="AlphaFoldDB" id="A0AAV5N1H0"/>
<sequence>MRQRVARHRPSDNTLPFVHNSTRKLSAEEIATISEYLEHLENKTQDGALRDVIKTALTPYSDNVYEFESPVTSLPDQELPDGYRHYVHGIEVYLEPEWSAYIKSVNRLELIKTQTTPLILSLNGLTLADFIQSKRASDAERDRYPNHALHKKSDGSENVELIRLRKETEAESALKPKQKLFASLVIAASYGIFFCSLVSPIELLPWLVIIAVLTLCAGLWHMFRRSPKAPQYNIHCLRGVPKRWGLFGESDNGQLTNISVGTIDLVYPPHWQPYVGYDLDRKTNIDIYLNRYVVRQGKFLSLHNESINFPLHHWGKNLALAAASLMVILLLLSAIPLKLPLELTKAWFKHPTNVSVSSPEELKAANIKIGDHLTIKGNGMCSLPTVYQSDVAYPFMPFDCTQMYWGASNLPELPSSNVIDRAIELLYTIDYQLNPLNDRAIKNNPDLARNAERAGMTLVPNFPDIVLKTDRLCKDPGDCQRFKKSLLSLAHEKEWEELVKKSQQNPEQEQDLFVRPVVADSLRSQVNTLVSTFFYSQTHQAAQSLYNKPSGGFYLLNDSGKEQMLDKDEIASLMNPDIPLDTLYNNTAIKQWFELKRLSSRLMHVPFNANGIVIGISKIENQTTQITLHSESSLISFWRYLGASLLFIIMGISLLYNAALLFIRLRKNAQRIPQIQSYYDRCFAKSFRQKVQHS</sequence>
<keyword evidence="3" id="KW-1003">Cell membrane</keyword>
<feature type="transmembrane region" description="Helical" evidence="8">
    <location>
        <begin position="180"/>
        <end position="199"/>
    </location>
</feature>
<comment type="similarity">
    <text evidence="2">Belongs to the IgaA family.</text>
</comment>
<dbReference type="InterPro" id="IPR010771">
    <property type="entry name" value="IgaA"/>
</dbReference>
<keyword evidence="4" id="KW-0997">Cell inner membrane</keyword>
<keyword evidence="7 8" id="KW-0472">Membrane</keyword>
<name>A0AAV5N1H0_9GAMM</name>
<evidence type="ECO:0000313" key="9">
    <source>
        <dbReference type="EMBL" id="GKX55539.1"/>
    </source>
</evidence>
<feature type="transmembrane region" description="Helical" evidence="8">
    <location>
        <begin position="637"/>
        <end position="663"/>
    </location>
</feature>
<evidence type="ECO:0000256" key="1">
    <source>
        <dbReference type="ARBA" id="ARBA00004429"/>
    </source>
</evidence>